<protein>
    <submittedName>
        <fullName evidence="1">Uncharacterized protein</fullName>
    </submittedName>
</protein>
<keyword evidence="2" id="KW-1185">Reference proteome</keyword>
<name>A0ACB9CUP7_CICIN</name>
<reference evidence="2" key="1">
    <citation type="journal article" date="2022" name="Mol. Ecol. Resour.">
        <title>The genomes of chicory, endive, great burdock and yacon provide insights into Asteraceae palaeo-polyploidization history and plant inulin production.</title>
        <authorList>
            <person name="Fan W."/>
            <person name="Wang S."/>
            <person name="Wang H."/>
            <person name="Wang A."/>
            <person name="Jiang F."/>
            <person name="Liu H."/>
            <person name="Zhao H."/>
            <person name="Xu D."/>
            <person name="Zhang Y."/>
        </authorList>
    </citation>
    <scope>NUCLEOTIDE SEQUENCE [LARGE SCALE GENOMIC DNA]</scope>
    <source>
        <strain evidence="2">cv. Punajuju</strain>
    </source>
</reference>
<gene>
    <name evidence="1" type="ORF">L2E82_27989</name>
</gene>
<accession>A0ACB9CUP7</accession>
<dbReference type="Proteomes" id="UP001055811">
    <property type="component" value="Linkage Group LG05"/>
</dbReference>
<evidence type="ECO:0000313" key="2">
    <source>
        <dbReference type="Proteomes" id="UP001055811"/>
    </source>
</evidence>
<comment type="caution">
    <text evidence="1">The sequence shown here is derived from an EMBL/GenBank/DDBJ whole genome shotgun (WGS) entry which is preliminary data.</text>
</comment>
<organism evidence="1 2">
    <name type="scientific">Cichorium intybus</name>
    <name type="common">Chicory</name>
    <dbReference type="NCBI Taxonomy" id="13427"/>
    <lineage>
        <taxon>Eukaryota</taxon>
        <taxon>Viridiplantae</taxon>
        <taxon>Streptophyta</taxon>
        <taxon>Embryophyta</taxon>
        <taxon>Tracheophyta</taxon>
        <taxon>Spermatophyta</taxon>
        <taxon>Magnoliopsida</taxon>
        <taxon>eudicotyledons</taxon>
        <taxon>Gunneridae</taxon>
        <taxon>Pentapetalae</taxon>
        <taxon>asterids</taxon>
        <taxon>campanulids</taxon>
        <taxon>Asterales</taxon>
        <taxon>Asteraceae</taxon>
        <taxon>Cichorioideae</taxon>
        <taxon>Cichorieae</taxon>
        <taxon>Cichoriinae</taxon>
        <taxon>Cichorium</taxon>
    </lineage>
</organism>
<dbReference type="EMBL" id="CM042013">
    <property type="protein sequence ID" value="KAI3737971.1"/>
    <property type="molecule type" value="Genomic_DNA"/>
</dbReference>
<evidence type="ECO:0000313" key="1">
    <source>
        <dbReference type="EMBL" id="KAI3737971.1"/>
    </source>
</evidence>
<sequence>MSCSSSCKQFADLRIPLEEIVLATNNFSNANLIREDATVKEYKGQLFRSGQLINIVARSSKVLLDDFWEAKLSGFELSMNQTAAARNRLYLSEVCGTQGYCDPTFVKSGSVTHKSDIYSLGVVLFEVLCGKKAIMVDEDNRYLAPLAASHYEGGRLDDMIDPSLWKQMDSQSYKIFSETAYCCLKKQRSQRPDINQIVIKLEKALEYQKKHENPAYPKDEGTTDEGPTSRRLKGKDLKHLEIPLVDIELATNNFSKTCLIGSGTYGTELYCDPEYVKTGRLKNESDIYSFGVVLFEILSGRFANDTVYTKENSNGIVHVARRCFNEGTMRELVDPRLMEETHENIFTLNRGPDQDSLDAFSTIAYQCVAESQANRPTAEVVIKKLEEVLSFQENIKDHLNFSLEDIETATQKFSDDNMIGFGGFGKVYKGEVTHANGRTTIAAKRLDASNVQGEHEYLMELQILVEYKHENIIGFAGYCNEMGEKIIVYEYATRGSLDEHLKDKNLTWRKRLEICIDIASGLDFLHRGDGTQEAVIHRDIKSGNVLLDDDWKAKITDFGLSSISSMDFVIENACGTQGYIDPLFLELGFVNKESDIFSFGVVLFEILCGIPALVHGKNDYQYLSALVKNNFNEGKLDDMVFEGIKEEIVPKSLTTFQMIAYQCLHDESNKRPTSSEVLLQLKKALEFQEDYEIWEPKLPNDYEQIFKMSNSPEIYFNEKKKDLYDMLSKGVPLQEGKVLFTLGVNGERNLMISARTFPYINHSLHRWCSIPQSRFQEIAEMLDILNLNLKIKPRTQLLSPNVIYGIYLVFKFCEPRKFSSKPLYVNLKYKTGSKTSHAYFATWRDNEWMMIELYRFLNDKEDIVFKFLLESFSRCYCGDSTIYIEGVEFRAITHASLKTLFDSHFLFFAYNLE</sequence>
<reference evidence="1 2" key="2">
    <citation type="journal article" date="2022" name="Mol. Ecol. Resour.">
        <title>The genomes of chicory, endive, great burdock and yacon provide insights into Asteraceae paleo-polyploidization history and plant inulin production.</title>
        <authorList>
            <person name="Fan W."/>
            <person name="Wang S."/>
            <person name="Wang H."/>
            <person name="Wang A."/>
            <person name="Jiang F."/>
            <person name="Liu H."/>
            <person name="Zhao H."/>
            <person name="Xu D."/>
            <person name="Zhang Y."/>
        </authorList>
    </citation>
    <scope>NUCLEOTIDE SEQUENCE [LARGE SCALE GENOMIC DNA]</scope>
    <source>
        <strain evidence="2">cv. Punajuju</strain>
        <tissue evidence="1">Leaves</tissue>
    </source>
</reference>
<proteinExistence type="predicted"/>